<accession>A0A3L6S1S6</accession>
<dbReference type="EMBL" id="PQIB02000006">
    <property type="protein sequence ID" value="RLN13181.1"/>
    <property type="molecule type" value="Genomic_DNA"/>
</dbReference>
<feature type="region of interest" description="Disordered" evidence="1">
    <location>
        <begin position="28"/>
        <end position="64"/>
    </location>
</feature>
<feature type="compositionally biased region" description="Low complexity" evidence="1">
    <location>
        <begin position="39"/>
        <end position="58"/>
    </location>
</feature>
<dbReference type="AlphaFoldDB" id="A0A3L6S1S6"/>
<sequence length="218" mass="22382">MARMPAGGRTAVAGSRGTAAAGTAAGRGAAALGPDAPSRGATAAAGRGACGGQTRCSGQGRGGRPCCCGQGREGGQPCCRGQWRARSSDPLLREGRGGARDMPRNEPLRMLDPLRVSFSAAVKTNAGDKIKREGCLRCAQIARGCPPQLLRGLRTCHCSFVDLDSHCSFIGLGGRSLRPPRRTAARVADAEICFAARAYGVTGCRGTGRRNSARQASG</sequence>
<evidence type="ECO:0000313" key="3">
    <source>
        <dbReference type="Proteomes" id="UP000275267"/>
    </source>
</evidence>
<gene>
    <name evidence="2" type="ORF">C2845_PM09G14700</name>
</gene>
<proteinExistence type="predicted"/>
<keyword evidence="3" id="KW-1185">Reference proteome</keyword>
<comment type="caution">
    <text evidence="2">The sequence shown here is derived from an EMBL/GenBank/DDBJ whole genome shotgun (WGS) entry which is preliminary data.</text>
</comment>
<name>A0A3L6S1S6_PANMI</name>
<protein>
    <submittedName>
        <fullName evidence="2">Uncharacterized protein</fullName>
    </submittedName>
</protein>
<dbReference type="Proteomes" id="UP000275267">
    <property type="component" value="Unassembled WGS sequence"/>
</dbReference>
<reference evidence="3" key="1">
    <citation type="journal article" date="2019" name="Nat. Commun.">
        <title>The genome of broomcorn millet.</title>
        <authorList>
            <person name="Zou C."/>
            <person name="Miki D."/>
            <person name="Li D."/>
            <person name="Tang Q."/>
            <person name="Xiao L."/>
            <person name="Rajput S."/>
            <person name="Deng P."/>
            <person name="Jia W."/>
            <person name="Huang R."/>
            <person name="Zhang M."/>
            <person name="Sun Y."/>
            <person name="Hu J."/>
            <person name="Fu X."/>
            <person name="Schnable P.S."/>
            <person name="Li F."/>
            <person name="Zhang H."/>
            <person name="Feng B."/>
            <person name="Zhu X."/>
            <person name="Liu R."/>
            <person name="Schnable J.C."/>
            <person name="Zhu J.-K."/>
            <person name="Zhang H."/>
        </authorList>
    </citation>
    <scope>NUCLEOTIDE SEQUENCE [LARGE SCALE GENOMIC DNA]</scope>
</reference>
<evidence type="ECO:0000256" key="1">
    <source>
        <dbReference type="SAM" id="MobiDB-lite"/>
    </source>
</evidence>
<organism evidence="2 3">
    <name type="scientific">Panicum miliaceum</name>
    <name type="common">Proso millet</name>
    <name type="synonym">Broomcorn millet</name>
    <dbReference type="NCBI Taxonomy" id="4540"/>
    <lineage>
        <taxon>Eukaryota</taxon>
        <taxon>Viridiplantae</taxon>
        <taxon>Streptophyta</taxon>
        <taxon>Embryophyta</taxon>
        <taxon>Tracheophyta</taxon>
        <taxon>Spermatophyta</taxon>
        <taxon>Magnoliopsida</taxon>
        <taxon>Liliopsida</taxon>
        <taxon>Poales</taxon>
        <taxon>Poaceae</taxon>
        <taxon>PACMAD clade</taxon>
        <taxon>Panicoideae</taxon>
        <taxon>Panicodae</taxon>
        <taxon>Paniceae</taxon>
        <taxon>Panicinae</taxon>
        <taxon>Panicum</taxon>
        <taxon>Panicum sect. Panicum</taxon>
    </lineage>
</organism>
<evidence type="ECO:0000313" key="2">
    <source>
        <dbReference type="EMBL" id="RLN13181.1"/>
    </source>
</evidence>